<organism evidence="3">
    <name type="scientific">marine sediment metagenome</name>
    <dbReference type="NCBI Taxonomy" id="412755"/>
    <lineage>
        <taxon>unclassified sequences</taxon>
        <taxon>metagenomes</taxon>
        <taxon>ecological metagenomes</taxon>
    </lineage>
</organism>
<evidence type="ECO:0000256" key="1">
    <source>
        <dbReference type="ARBA" id="ARBA00038310"/>
    </source>
</evidence>
<dbReference type="PANTHER" id="PTHR43569">
    <property type="entry name" value="AMIDOHYDROLASE"/>
    <property type="match status" value="1"/>
</dbReference>
<protein>
    <recommendedName>
        <fullName evidence="2">Amidohydrolase-related domain-containing protein</fullName>
    </recommendedName>
</protein>
<evidence type="ECO:0000313" key="3">
    <source>
        <dbReference type="EMBL" id="GAJ10431.1"/>
    </source>
</evidence>
<comment type="caution">
    <text evidence="3">The sequence shown here is derived from an EMBL/GenBank/DDBJ whole genome shotgun (WGS) entry which is preliminary data.</text>
</comment>
<dbReference type="Pfam" id="PF04909">
    <property type="entry name" value="Amidohydro_2"/>
    <property type="match status" value="1"/>
</dbReference>
<feature type="non-terminal residue" evidence="3">
    <location>
        <position position="237"/>
    </location>
</feature>
<comment type="similarity">
    <text evidence="1">Belongs to the metallo-dependent hydrolases superfamily.</text>
</comment>
<reference evidence="3" key="1">
    <citation type="journal article" date="2014" name="Front. Microbiol.">
        <title>High frequency of phylogenetically diverse reductive dehalogenase-homologous genes in deep subseafloor sedimentary metagenomes.</title>
        <authorList>
            <person name="Kawai M."/>
            <person name="Futagami T."/>
            <person name="Toyoda A."/>
            <person name="Takaki Y."/>
            <person name="Nishi S."/>
            <person name="Hori S."/>
            <person name="Arai W."/>
            <person name="Tsubouchi T."/>
            <person name="Morono Y."/>
            <person name="Uchiyama I."/>
            <person name="Ito T."/>
            <person name="Fujiyama A."/>
            <person name="Inagaki F."/>
            <person name="Takami H."/>
        </authorList>
    </citation>
    <scope>NUCLEOTIDE SEQUENCE</scope>
    <source>
        <strain evidence="3">Expedition CK06-06</strain>
    </source>
</reference>
<evidence type="ECO:0000259" key="2">
    <source>
        <dbReference type="Pfam" id="PF04909"/>
    </source>
</evidence>
<name>X1VAT9_9ZZZZ</name>
<feature type="domain" description="Amidohydrolase-related" evidence="2">
    <location>
        <begin position="49"/>
        <end position="236"/>
    </location>
</feature>
<dbReference type="InterPro" id="IPR032466">
    <property type="entry name" value="Metal_Hydrolase"/>
</dbReference>
<dbReference type="AlphaFoldDB" id="X1VAT9"/>
<dbReference type="Gene3D" id="3.20.20.140">
    <property type="entry name" value="Metal-dependent hydrolases"/>
    <property type="match status" value="1"/>
</dbReference>
<proteinExistence type="inferred from homology"/>
<feature type="non-terminal residue" evidence="3">
    <location>
        <position position="1"/>
    </location>
</feature>
<dbReference type="PANTHER" id="PTHR43569:SF1">
    <property type="entry name" value="BLL3371 PROTEIN"/>
    <property type="match status" value="1"/>
</dbReference>
<dbReference type="InterPro" id="IPR006680">
    <property type="entry name" value="Amidohydro-rel"/>
</dbReference>
<gene>
    <name evidence="3" type="ORF">S12H4_52750</name>
</gene>
<dbReference type="SUPFAM" id="SSF51556">
    <property type="entry name" value="Metallo-dependent hydrolases"/>
    <property type="match status" value="1"/>
</dbReference>
<dbReference type="EMBL" id="BARW01033502">
    <property type="protein sequence ID" value="GAJ10431.1"/>
    <property type="molecule type" value="Genomic_DNA"/>
</dbReference>
<dbReference type="GO" id="GO:0016787">
    <property type="term" value="F:hydrolase activity"/>
    <property type="evidence" value="ECO:0007669"/>
    <property type="project" value="InterPro"/>
</dbReference>
<sequence>HIVQTVFVECGSMYREGGLQEMQPVGETEFVQGIAAQNASGQYGMTTVAAGIVGFADFTLGAAVAPVLEAHIAASRNRFRGVRFRGIRQTPPKGLLLNPKFREGFACLQKYNLSFDALVLYHSCLMELVDLARAFPDIPIIVNHTGDPRGTGPYAGKREEVFQEWKRGIAALANCPNVVMKLGGLGLPLCGFGWHERATPPGSAELAEAMAPYYRRCIEQFGVDRCMFESNFPVDKR</sequence>
<dbReference type="InterPro" id="IPR052350">
    <property type="entry name" value="Metallo-dep_Lactonases"/>
</dbReference>
<accession>X1VAT9</accession>